<feature type="transmembrane region" description="Helical" evidence="9">
    <location>
        <begin position="58"/>
        <end position="76"/>
    </location>
</feature>
<keyword evidence="4 8" id="KW-0863">Zinc-finger</keyword>
<keyword evidence="12" id="KW-1185">Reference proteome</keyword>
<keyword evidence="6 9" id="KW-1133">Transmembrane helix</keyword>
<evidence type="ECO:0000256" key="5">
    <source>
        <dbReference type="ARBA" id="ARBA00022833"/>
    </source>
</evidence>
<evidence type="ECO:0000256" key="9">
    <source>
        <dbReference type="SAM" id="Phobius"/>
    </source>
</evidence>
<dbReference type="SUPFAM" id="SSF57850">
    <property type="entry name" value="RING/U-box"/>
    <property type="match status" value="1"/>
</dbReference>
<protein>
    <submittedName>
        <fullName evidence="11">Oidioi.mRNA.OKI2018_I69.chr1.g1242.t1.cds</fullName>
    </submittedName>
</protein>
<proteinExistence type="predicted"/>
<keyword evidence="5" id="KW-0862">Zinc</keyword>
<gene>
    <name evidence="11" type="ORF">OKIOD_LOCUS10007</name>
</gene>
<reference evidence="11 12" key="1">
    <citation type="submission" date="2021-04" db="EMBL/GenBank/DDBJ databases">
        <authorList>
            <person name="Bliznina A."/>
        </authorList>
    </citation>
    <scope>NUCLEOTIDE SEQUENCE [LARGE SCALE GENOMIC DNA]</scope>
</reference>
<name>A0ABN7SR42_OIKDI</name>
<dbReference type="PANTHER" id="PTHR13407:SF0">
    <property type="entry name" value="FI05221P"/>
    <property type="match status" value="1"/>
</dbReference>
<dbReference type="PROSITE" id="PS50089">
    <property type="entry name" value="ZF_RING_2"/>
    <property type="match status" value="1"/>
</dbReference>
<accession>A0ABN7SR42</accession>
<dbReference type="PROSITE" id="PS00518">
    <property type="entry name" value="ZF_RING_1"/>
    <property type="match status" value="1"/>
</dbReference>
<dbReference type="InterPro" id="IPR001841">
    <property type="entry name" value="Znf_RING"/>
</dbReference>
<evidence type="ECO:0000256" key="3">
    <source>
        <dbReference type="ARBA" id="ARBA00022723"/>
    </source>
</evidence>
<evidence type="ECO:0000313" key="12">
    <source>
        <dbReference type="Proteomes" id="UP001158576"/>
    </source>
</evidence>
<dbReference type="PANTHER" id="PTHR13407">
    <property type="entry name" value="RNF121 PROTEIN"/>
    <property type="match status" value="1"/>
</dbReference>
<evidence type="ECO:0000256" key="1">
    <source>
        <dbReference type="ARBA" id="ARBA00004141"/>
    </source>
</evidence>
<dbReference type="InterPro" id="IPR040176">
    <property type="entry name" value="RNF121/RNF175"/>
</dbReference>
<evidence type="ECO:0000256" key="8">
    <source>
        <dbReference type="PROSITE-ProRule" id="PRU00175"/>
    </source>
</evidence>
<keyword evidence="3" id="KW-0479">Metal-binding</keyword>
<dbReference type="Gene3D" id="3.30.40.10">
    <property type="entry name" value="Zinc/RING finger domain, C3HC4 (zinc finger)"/>
    <property type="match status" value="1"/>
</dbReference>
<feature type="domain" description="RING-type" evidence="10">
    <location>
        <begin position="197"/>
        <end position="234"/>
    </location>
</feature>
<sequence>MGIETVEERMKRIEEQKKYLKEHEGHEDMHTKMVLVLFGTLFAAQIILFVWQKRHKRSYNAATLLGMLIIPVIWAISAEKYVVTTRHAHIYCMACDTETRLLSKRFPAEGPILDVEDCCDKCGDHFYRPFSPLEWEQLLKHALVTRKKVYIRDFHRAFRDWGPLEYHWAEPSGSIIRKADLRMAREQEITDEEKNTCLICLEKGPTLEMPCRHYYCASCVEKTKTLKKKCVTCNIRFRYHGVDIRENRHLFAGFFQ</sequence>
<evidence type="ECO:0000256" key="4">
    <source>
        <dbReference type="ARBA" id="ARBA00022771"/>
    </source>
</evidence>
<dbReference type="SMART" id="SM00184">
    <property type="entry name" value="RING"/>
    <property type="match status" value="1"/>
</dbReference>
<dbReference type="EMBL" id="OU015566">
    <property type="protein sequence ID" value="CAG5104415.1"/>
    <property type="molecule type" value="Genomic_DNA"/>
</dbReference>
<dbReference type="InterPro" id="IPR013083">
    <property type="entry name" value="Znf_RING/FYVE/PHD"/>
</dbReference>
<organism evidence="11 12">
    <name type="scientific">Oikopleura dioica</name>
    <name type="common">Tunicate</name>
    <dbReference type="NCBI Taxonomy" id="34765"/>
    <lineage>
        <taxon>Eukaryota</taxon>
        <taxon>Metazoa</taxon>
        <taxon>Chordata</taxon>
        <taxon>Tunicata</taxon>
        <taxon>Appendicularia</taxon>
        <taxon>Copelata</taxon>
        <taxon>Oikopleuridae</taxon>
        <taxon>Oikopleura</taxon>
    </lineage>
</organism>
<evidence type="ECO:0000256" key="2">
    <source>
        <dbReference type="ARBA" id="ARBA00022692"/>
    </source>
</evidence>
<dbReference type="InterPro" id="IPR017907">
    <property type="entry name" value="Znf_RING_CS"/>
</dbReference>
<keyword evidence="7 9" id="KW-0472">Membrane</keyword>
<evidence type="ECO:0000259" key="10">
    <source>
        <dbReference type="PROSITE" id="PS50089"/>
    </source>
</evidence>
<comment type="subcellular location">
    <subcellularLocation>
        <location evidence="1">Membrane</location>
        <topology evidence="1">Multi-pass membrane protein</topology>
    </subcellularLocation>
</comment>
<feature type="transmembrane region" description="Helical" evidence="9">
    <location>
        <begin position="33"/>
        <end position="51"/>
    </location>
</feature>
<keyword evidence="2 9" id="KW-0812">Transmembrane</keyword>
<evidence type="ECO:0000256" key="7">
    <source>
        <dbReference type="ARBA" id="ARBA00023136"/>
    </source>
</evidence>
<evidence type="ECO:0000313" key="11">
    <source>
        <dbReference type="EMBL" id="CAG5104415.1"/>
    </source>
</evidence>
<dbReference type="Proteomes" id="UP001158576">
    <property type="component" value="Chromosome 1"/>
</dbReference>
<evidence type="ECO:0000256" key="6">
    <source>
        <dbReference type="ARBA" id="ARBA00022989"/>
    </source>
</evidence>